<dbReference type="OrthoDB" id="10334197at2759"/>
<feature type="region of interest" description="Disordered" evidence="1">
    <location>
        <begin position="252"/>
        <end position="294"/>
    </location>
</feature>
<gene>
    <name evidence="2" type="ORF">FOZ60_003055</name>
</gene>
<dbReference type="Proteomes" id="UP000541610">
    <property type="component" value="Unassembled WGS sequence"/>
</dbReference>
<organism evidence="2 3">
    <name type="scientific">Perkinsus olseni</name>
    <name type="common">Perkinsus atlanticus</name>
    <dbReference type="NCBI Taxonomy" id="32597"/>
    <lineage>
        <taxon>Eukaryota</taxon>
        <taxon>Sar</taxon>
        <taxon>Alveolata</taxon>
        <taxon>Perkinsozoa</taxon>
        <taxon>Perkinsea</taxon>
        <taxon>Perkinsida</taxon>
        <taxon>Perkinsidae</taxon>
        <taxon>Perkinsus</taxon>
    </lineage>
</organism>
<evidence type="ECO:0000256" key="1">
    <source>
        <dbReference type="SAM" id="MobiDB-lite"/>
    </source>
</evidence>
<reference evidence="2 3" key="1">
    <citation type="submission" date="2020-04" db="EMBL/GenBank/DDBJ databases">
        <title>Perkinsus olseni comparative genomics.</title>
        <authorList>
            <person name="Bogema D.R."/>
        </authorList>
    </citation>
    <scope>NUCLEOTIDE SEQUENCE [LARGE SCALE GENOMIC DNA]</scope>
    <source>
        <strain evidence="2">00978-12</strain>
    </source>
</reference>
<protein>
    <submittedName>
        <fullName evidence="2">Uncharacterized protein</fullName>
    </submittedName>
</protein>
<evidence type="ECO:0000313" key="3">
    <source>
        <dbReference type="Proteomes" id="UP000541610"/>
    </source>
</evidence>
<feature type="compositionally biased region" description="Polar residues" evidence="1">
    <location>
        <begin position="34"/>
        <end position="43"/>
    </location>
</feature>
<comment type="caution">
    <text evidence="2">The sequence shown here is derived from an EMBL/GenBank/DDBJ whole genome shotgun (WGS) entry which is preliminary data.</text>
</comment>
<proteinExistence type="predicted"/>
<evidence type="ECO:0000313" key="2">
    <source>
        <dbReference type="EMBL" id="KAF4695888.1"/>
    </source>
</evidence>
<dbReference type="AlphaFoldDB" id="A0A7J6PI85"/>
<dbReference type="EMBL" id="JABANP010000016">
    <property type="protein sequence ID" value="KAF4695888.1"/>
    <property type="molecule type" value="Genomic_DNA"/>
</dbReference>
<feature type="region of interest" description="Disordered" evidence="1">
    <location>
        <begin position="78"/>
        <end position="109"/>
    </location>
</feature>
<name>A0A7J6PI85_PEROL</name>
<feature type="region of interest" description="Disordered" evidence="1">
    <location>
        <begin position="18"/>
        <end position="60"/>
    </location>
</feature>
<feature type="compositionally biased region" description="Basic and acidic residues" evidence="1">
    <location>
        <begin position="252"/>
        <end position="265"/>
    </location>
</feature>
<sequence length="681" mass="74790">MLPSSAIYDQVAELERAVDSVPLAERPRKPPQPASRSGGTSALAQAVSRHSIKLGLNKPRPSVDDASMFGSYSVGHKTSLVGSSSPPRPPSEKRSLYMSRSAKTEATPSASIDPWSIVKSLRPPDDSEEAKAVLLADLLCDVRAHNRRRDRLGQEEMMIRSRLARLTQLGCAVEEYSEITFMMDCNIRPGPQGCCVLAGCHIHQFYQFCSVYQRRQQDDGFERLWDPPAGPGLSSKGSRALLCEGPAVPFQLRKDQHQQPPRSEHPSLWLREGSSDNREASKNPTTELPGQDKPVYLQAARKYSGDVAERMDTAVAAPQVVPPLTMFAAQSCLRKEGSHYGYELRILLWRLDRSRVGGGADVGTVLCLMPSVSPERSLDVAPLPSRGSTRGGTTISEETQDELAMDEGRWSLFDAMQHLTTVKPSHHSRALMVLSYPDVGSRARAPRVLVQEKFRGGFVEWSEARRQVKARRVEEGQEPESLSHLDEYGALSGFVVPCVYKTTTGGVRYWIVLLLEGPNPALARAAEWAEGSSPEAPDGSRAKVSVLMFSELRTTQLLKGLHFCCMQPLEGPPLTGEDKNALADEAHEQDKAASALWITYRDLVTLVHEASEAASPSPSPSDLYSYVTKNSDLLPSPESMEIIDTLADEYILSAREFVDLLLGTPAGVRLRATSPGQWLHG</sequence>
<accession>A0A7J6PI85</accession>